<accession>A0A2S1LQT9</accession>
<dbReference type="InterPro" id="IPR009057">
    <property type="entry name" value="Homeodomain-like_sf"/>
</dbReference>
<dbReference type="Gene3D" id="1.10.10.60">
    <property type="entry name" value="Homeodomain-like"/>
    <property type="match status" value="1"/>
</dbReference>
<dbReference type="OrthoDB" id="2600165at2"/>
<dbReference type="GO" id="GO:0003700">
    <property type="term" value="F:DNA-binding transcription factor activity"/>
    <property type="evidence" value="ECO:0007669"/>
    <property type="project" value="InterPro"/>
</dbReference>
<dbReference type="GO" id="GO:0043565">
    <property type="term" value="F:sequence-specific DNA binding"/>
    <property type="evidence" value="ECO:0007669"/>
    <property type="project" value="InterPro"/>
</dbReference>
<dbReference type="EMBL" id="CP020919">
    <property type="protein sequence ID" value="AWG26058.1"/>
    <property type="molecule type" value="Genomic_DNA"/>
</dbReference>
<name>A0A2S1LQT9_9FLAO</name>
<protein>
    <submittedName>
        <fullName evidence="5">AraC family transcriptional regulator</fullName>
    </submittedName>
</protein>
<dbReference type="PROSITE" id="PS01124">
    <property type="entry name" value="HTH_ARAC_FAMILY_2"/>
    <property type="match status" value="1"/>
</dbReference>
<reference evidence="5 6" key="1">
    <citation type="submission" date="2017-04" db="EMBL/GenBank/DDBJ databases">
        <title>Complete genome sequence of Flavobacterium kingsejong AJ004.</title>
        <authorList>
            <person name="Lee P.C."/>
        </authorList>
    </citation>
    <scope>NUCLEOTIDE SEQUENCE [LARGE SCALE GENOMIC DNA]</scope>
    <source>
        <strain evidence="5 6">AJ004</strain>
    </source>
</reference>
<dbReference type="Proteomes" id="UP000244677">
    <property type="component" value="Chromosome"/>
</dbReference>
<dbReference type="KEGG" id="fki:FK004_12905"/>
<keyword evidence="2" id="KW-0238">DNA-binding</keyword>
<dbReference type="SUPFAM" id="SSF46689">
    <property type="entry name" value="Homeodomain-like"/>
    <property type="match status" value="1"/>
</dbReference>
<sequence>MKKAVTPYTIQSITELHRLLQLGKPEHPLVSVIKFEDTMCFDDESLRSVAYNFYCIALKKNFHGKMRYGQQYYDFDEGIMTFFSPGQVITTDINPEMKISGWWLVVHPDFLRNYTLSKTIKDYGYFSYAVNEALHLSEKEEISIDSIMENIKGEYASVIDHYSQDVIISYIELLLNYCNRFYNRQFITRKSVNSDLLVEVEKLLSNYFNSEKVQESGLPTVAYLSEQLHLSPNYLSDMLRSLTGQSTQQHIHAALIEKAKEILTTTSLSVSEIAYRLGFEYPQSFNKLFKSKTNVSPLQFRTSYS</sequence>
<keyword evidence="3" id="KW-0804">Transcription</keyword>
<dbReference type="InterPro" id="IPR018060">
    <property type="entry name" value="HTH_AraC"/>
</dbReference>
<gene>
    <name evidence="5" type="ORF">FK004_12905</name>
</gene>
<evidence type="ECO:0000256" key="2">
    <source>
        <dbReference type="ARBA" id="ARBA00023125"/>
    </source>
</evidence>
<dbReference type="PANTHER" id="PTHR43280:SF32">
    <property type="entry name" value="TRANSCRIPTIONAL REGULATORY PROTEIN"/>
    <property type="match status" value="1"/>
</dbReference>
<organism evidence="5 6">
    <name type="scientific">Flavobacterium kingsejongi</name>
    <dbReference type="NCBI Taxonomy" id="1678728"/>
    <lineage>
        <taxon>Bacteria</taxon>
        <taxon>Pseudomonadati</taxon>
        <taxon>Bacteroidota</taxon>
        <taxon>Flavobacteriia</taxon>
        <taxon>Flavobacteriales</taxon>
        <taxon>Flavobacteriaceae</taxon>
        <taxon>Flavobacterium</taxon>
    </lineage>
</organism>
<dbReference type="SMART" id="SM00342">
    <property type="entry name" value="HTH_ARAC"/>
    <property type="match status" value="1"/>
</dbReference>
<evidence type="ECO:0000256" key="1">
    <source>
        <dbReference type="ARBA" id="ARBA00023015"/>
    </source>
</evidence>
<dbReference type="AlphaFoldDB" id="A0A2S1LQT9"/>
<dbReference type="Pfam" id="PF12833">
    <property type="entry name" value="HTH_18"/>
    <property type="match status" value="1"/>
</dbReference>
<proteinExistence type="predicted"/>
<evidence type="ECO:0000259" key="4">
    <source>
        <dbReference type="PROSITE" id="PS01124"/>
    </source>
</evidence>
<evidence type="ECO:0000313" key="5">
    <source>
        <dbReference type="EMBL" id="AWG26058.1"/>
    </source>
</evidence>
<keyword evidence="1" id="KW-0805">Transcription regulation</keyword>
<evidence type="ECO:0000313" key="6">
    <source>
        <dbReference type="Proteomes" id="UP000244677"/>
    </source>
</evidence>
<feature type="domain" description="HTH araC/xylS-type" evidence="4">
    <location>
        <begin position="202"/>
        <end position="303"/>
    </location>
</feature>
<keyword evidence="6" id="KW-1185">Reference proteome</keyword>
<evidence type="ECO:0000256" key="3">
    <source>
        <dbReference type="ARBA" id="ARBA00023163"/>
    </source>
</evidence>
<dbReference type="PANTHER" id="PTHR43280">
    <property type="entry name" value="ARAC-FAMILY TRANSCRIPTIONAL REGULATOR"/>
    <property type="match status" value="1"/>
</dbReference>
<dbReference type="RefSeq" id="WP_108737596.1">
    <property type="nucleotide sequence ID" value="NZ_CP020919.1"/>
</dbReference>